<sequence length="361" mass="41386">MSDPRLPPELLDYIFSFLHNDIDSQTLKKCCLVAKSWIPRARKRLFGVVWIPSRVGFEAWWRVFPDPDSSPGHYTRSLIFQTASFLFSGVPGWCSLVRPFSNVVRLEMRSYYHYGFETPTVASSKFFEFICSFPLLEDLLVAVYDIGKDFNDGPVFQPRASPPLTGTLGLRLEGGVEHITRGLLALSNGIRFKKFVFTWRYEEDHQWGMALVERCSDTLESFGINLTRGHSSEAVIDLSKATKLRQVAFVFETDANWITNTLNTILPEHRDLQKILIYFVPYLEISPDDPIDSKGLVGEEVYKQWMDLDGRLAQLWEAHAVRTKLIAARKEFRIAMSLLPEIAKRGILQLVTSAEEQFYSN</sequence>
<dbReference type="OrthoDB" id="2750645at2759"/>
<dbReference type="EMBL" id="WIUZ02000024">
    <property type="protein sequence ID" value="KAF9778129.1"/>
    <property type="molecule type" value="Genomic_DNA"/>
</dbReference>
<organism evidence="1 2">
    <name type="scientific">Thelephora terrestris</name>
    <dbReference type="NCBI Taxonomy" id="56493"/>
    <lineage>
        <taxon>Eukaryota</taxon>
        <taxon>Fungi</taxon>
        <taxon>Dikarya</taxon>
        <taxon>Basidiomycota</taxon>
        <taxon>Agaricomycotina</taxon>
        <taxon>Agaricomycetes</taxon>
        <taxon>Thelephorales</taxon>
        <taxon>Thelephoraceae</taxon>
        <taxon>Thelephora</taxon>
    </lineage>
</organism>
<dbReference type="Proteomes" id="UP000736335">
    <property type="component" value="Unassembled WGS sequence"/>
</dbReference>
<evidence type="ECO:0000313" key="1">
    <source>
        <dbReference type="EMBL" id="KAF9778129.1"/>
    </source>
</evidence>
<evidence type="ECO:0000313" key="2">
    <source>
        <dbReference type="Proteomes" id="UP000736335"/>
    </source>
</evidence>
<proteinExistence type="predicted"/>
<dbReference type="AlphaFoldDB" id="A0A9P6L0M5"/>
<reference evidence="1" key="2">
    <citation type="submission" date="2020-11" db="EMBL/GenBank/DDBJ databases">
        <authorList>
            <consortium name="DOE Joint Genome Institute"/>
            <person name="Kuo A."/>
            <person name="Miyauchi S."/>
            <person name="Kiss E."/>
            <person name="Drula E."/>
            <person name="Kohler A."/>
            <person name="Sanchez-Garcia M."/>
            <person name="Andreopoulos B."/>
            <person name="Barry K.W."/>
            <person name="Bonito G."/>
            <person name="Buee M."/>
            <person name="Carver A."/>
            <person name="Chen C."/>
            <person name="Cichocki N."/>
            <person name="Clum A."/>
            <person name="Culley D."/>
            <person name="Crous P.W."/>
            <person name="Fauchery L."/>
            <person name="Girlanda M."/>
            <person name="Hayes R."/>
            <person name="Keri Z."/>
            <person name="Labutti K."/>
            <person name="Lipzen A."/>
            <person name="Lombard V."/>
            <person name="Magnuson J."/>
            <person name="Maillard F."/>
            <person name="Morin E."/>
            <person name="Murat C."/>
            <person name="Nolan M."/>
            <person name="Ohm R."/>
            <person name="Pangilinan J."/>
            <person name="Pereira M."/>
            <person name="Perotto S."/>
            <person name="Peter M."/>
            <person name="Riley R."/>
            <person name="Sitrit Y."/>
            <person name="Stielow B."/>
            <person name="Szollosi G."/>
            <person name="Zifcakova L."/>
            <person name="Stursova M."/>
            <person name="Spatafora J.W."/>
            <person name="Tedersoo L."/>
            <person name="Vaario L.-M."/>
            <person name="Yamada A."/>
            <person name="Yan M."/>
            <person name="Wang P."/>
            <person name="Xu J."/>
            <person name="Bruns T."/>
            <person name="Baldrian P."/>
            <person name="Vilgalys R."/>
            <person name="Henrissat B."/>
            <person name="Grigoriev I.V."/>
            <person name="Hibbett D."/>
            <person name="Nagy L.G."/>
            <person name="Martin F.M."/>
        </authorList>
    </citation>
    <scope>NUCLEOTIDE SEQUENCE</scope>
    <source>
        <strain evidence="1">UH-Tt-Lm1</strain>
    </source>
</reference>
<accession>A0A9P6L0M5</accession>
<reference evidence="1" key="1">
    <citation type="journal article" date="2020" name="Nat. Commun.">
        <title>Large-scale genome sequencing of mycorrhizal fungi provides insights into the early evolution of symbiotic traits.</title>
        <authorList>
            <person name="Miyauchi S."/>
            <person name="Kiss E."/>
            <person name="Kuo A."/>
            <person name="Drula E."/>
            <person name="Kohler A."/>
            <person name="Sanchez-Garcia M."/>
            <person name="Morin E."/>
            <person name="Andreopoulos B."/>
            <person name="Barry K.W."/>
            <person name="Bonito G."/>
            <person name="Buee M."/>
            <person name="Carver A."/>
            <person name="Chen C."/>
            <person name="Cichocki N."/>
            <person name="Clum A."/>
            <person name="Culley D."/>
            <person name="Crous P.W."/>
            <person name="Fauchery L."/>
            <person name="Girlanda M."/>
            <person name="Hayes R.D."/>
            <person name="Keri Z."/>
            <person name="LaButti K."/>
            <person name="Lipzen A."/>
            <person name="Lombard V."/>
            <person name="Magnuson J."/>
            <person name="Maillard F."/>
            <person name="Murat C."/>
            <person name="Nolan M."/>
            <person name="Ohm R.A."/>
            <person name="Pangilinan J."/>
            <person name="Pereira M.F."/>
            <person name="Perotto S."/>
            <person name="Peter M."/>
            <person name="Pfister S."/>
            <person name="Riley R."/>
            <person name="Sitrit Y."/>
            <person name="Stielow J.B."/>
            <person name="Szollosi G."/>
            <person name="Zifcakova L."/>
            <person name="Stursova M."/>
            <person name="Spatafora J.W."/>
            <person name="Tedersoo L."/>
            <person name="Vaario L.M."/>
            <person name="Yamada A."/>
            <person name="Yan M."/>
            <person name="Wang P."/>
            <person name="Xu J."/>
            <person name="Bruns T."/>
            <person name="Baldrian P."/>
            <person name="Vilgalys R."/>
            <person name="Dunand C."/>
            <person name="Henrissat B."/>
            <person name="Grigoriev I.V."/>
            <person name="Hibbett D."/>
            <person name="Nagy L.G."/>
            <person name="Martin F.M."/>
        </authorList>
    </citation>
    <scope>NUCLEOTIDE SEQUENCE</scope>
    <source>
        <strain evidence="1">UH-Tt-Lm1</strain>
    </source>
</reference>
<gene>
    <name evidence="1" type="ORF">BJ322DRAFT_1214809</name>
</gene>
<dbReference type="SUPFAM" id="SSF81383">
    <property type="entry name" value="F-box domain"/>
    <property type="match status" value="1"/>
</dbReference>
<protein>
    <recommendedName>
        <fullName evidence="3">F-box domain-containing protein</fullName>
    </recommendedName>
</protein>
<keyword evidence="2" id="KW-1185">Reference proteome</keyword>
<comment type="caution">
    <text evidence="1">The sequence shown here is derived from an EMBL/GenBank/DDBJ whole genome shotgun (WGS) entry which is preliminary data.</text>
</comment>
<dbReference type="InterPro" id="IPR036047">
    <property type="entry name" value="F-box-like_dom_sf"/>
</dbReference>
<evidence type="ECO:0008006" key="3">
    <source>
        <dbReference type="Google" id="ProtNLM"/>
    </source>
</evidence>
<name>A0A9P6L0M5_9AGAM</name>